<proteinExistence type="predicted"/>
<dbReference type="Proteomes" id="UP000824175">
    <property type="component" value="Unassembled WGS sequence"/>
</dbReference>
<reference evidence="1" key="2">
    <citation type="journal article" date="2021" name="PeerJ">
        <title>Extensive microbial diversity within the chicken gut microbiome revealed by metagenomics and culture.</title>
        <authorList>
            <person name="Gilroy R."/>
            <person name="Ravi A."/>
            <person name="Getino M."/>
            <person name="Pursley I."/>
            <person name="Horton D.L."/>
            <person name="Alikhan N.F."/>
            <person name="Baker D."/>
            <person name="Gharbi K."/>
            <person name="Hall N."/>
            <person name="Watson M."/>
            <person name="Adriaenssens E.M."/>
            <person name="Foster-Nyarko E."/>
            <person name="Jarju S."/>
            <person name="Secka A."/>
            <person name="Antonio M."/>
            <person name="Oren A."/>
            <person name="Chaudhuri R.R."/>
            <person name="La Ragione R."/>
            <person name="Hildebrand F."/>
            <person name="Pallen M.J."/>
        </authorList>
    </citation>
    <scope>NUCLEOTIDE SEQUENCE</scope>
    <source>
        <strain evidence="1">CHK195-11698</strain>
    </source>
</reference>
<dbReference type="EMBL" id="DVMJ01000009">
    <property type="protein sequence ID" value="HIU12729.1"/>
    <property type="molecule type" value="Genomic_DNA"/>
</dbReference>
<organism evidence="1 2">
    <name type="scientific">Candidatus Fimiplasma intestinipullorum</name>
    <dbReference type="NCBI Taxonomy" id="2840825"/>
    <lineage>
        <taxon>Bacteria</taxon>
        <taxon>Bacillati</taxon>
        <taxon>Bacillota</taxon>
        <taxon>Clostridia</taxon>
        <taxon>Eubacteriales</taxon>
        <taxon>Candidatus Fimiplasma</taxon>
    </lineage>
</organism>
<comment type="caution">
    <text evidence="1">The sequence shown here is derived from an EMBL/GenBank/DDBJ whole genome shotgun (WGS) entry which is preliminary data.</text>
</comment>
<name>A0A9D1KZH4_9FIRM</name>
<accession>A0A9D1KZH4</accession>
<protein>
    <submittedName>
        <fullName evidence="1">Uncharacterized protein</fullName>
    </submittedName>
</protein>
<evidence type="ECO:0000313" key="2">
    <source>
        <dbReference type="Proteomes" id="UP000824175"/>
    </source>
</evidence>
<evidence type="ECO:0000313" key="1">
    <source>
        <dbReference type="EMBL" id="HIU12729.1"/>
    </source>
</evidence>
<dbReference type="AlphaFoldDB" id="A0A9D1KZH4"/>
<gene>
    <name evidence="1" type="ORF">IAD15_01485</name>
</gene>
<sequence>MGIVPVDKTCNEIVLAGGKALQDFIDEMDLAHTVKDLGCGDREVAEFADKINQFASRHVIV</sequence>
<reference evidence="1" key="1">
    <citation type="submission" date="2020-10" db="EMBL/GenBank/DDBJ databases">
        <authorList>
            <person name="Gilroy R."/>
        </authorList>
    </citation>
    <scope>NUCLEOTIDE SEQUENCE</scope>
    <source>
        <strain evidence="1">CHK195-11698</strain>
    </source>
</reference>